<dbReference type="InParanoid" id="D7TQJ6"/>
<evidence type="ECO:0000313" key="1">
    <source>
        <dbReference type="EMBL" id="CBI32716.3"/>
    </source>
</evidence>
<dbReference type="STRING" id="29760.D7TQJ6"/>
<accession>D7TQJ6</accession>
<dbReference type="HOGENOM" id="CLU_2101394_0_0_1"/>
<dbReference type="OMA" id="WPSFKEL"/>
<dbReference type="EMBL" id="FN596008">
    <property type="protein sequence ID" value="CBI32716.3"/>
    <property type="molecule type" value="Genomic_DNA"/>
</dbReference>
<protein>
    <submittedName>
        <fullName evidence="1">Uncharacterized protein</fullName>
    </submittedName>
</protein>
<dbReference type="AlphaFoldDB" id="D7TQJ6"/>
<dbReference type="Proteomes" id="UP000009183">
    <property type="component" value="Chromosome 8"/>
</dbReference>
<organism evidence="1 2">
    <name type="scientific">Vitis vinifera</name>
    <name type="common">Grape</name>
    <dbReference type="NCBI Taxonomy" id="29760"/>
    <lineage>
        <taxon>Eukaryota</taxon>
        <taxon>Viridiplantae</taxon>
        <taxon>Streptophyta</taxon>
        <taxon>Embryophyta</taxon>
        <taxon>Tracheophyta</taxon>
        <taxon>Spermatophyta</taxon>
        <taxon>Magnoliopsida</taxon>
        <taxon>eudicotyledons</taxon>
        <taxon>Gunneridae</taxon>
        <taxon>Pentapetalae</taxon>
        <taxon>rosids</taxon>
        <taxon>Vitales</taxon>
        <taxon>Vitaceae</taxon>
        <taxon>Viteae</taxon>
        <taxon>Vitis</taxon>
    </lineage>
</organism>
<proteinExistence type="predicted"/>
<dbReference type="PaxDb" id="29760-VIT_08s0040g02040.t01"/>
<sequence>MFTCFPSPITFNGNATVSPSAAVCTGLLTVWNCGIVRKESTIWNRASAVFCRSVNEFRVPVLRFEKALSAGANKVMPSDFLSRVLISASIWVLFRSPMKVVNLRAFLRIAVMCGGT</sequence>
<name>D7TQJ6_VITVI</name>
<evidence type="ECO:0000313" key="2">
    <source>
        <dbReference type="Proteomes" id="UP000009183"/>
    </source>
</evidence>
<gene>
    <name evidence="1" type="ordered locus">VIT_08s0040g02040</name>
</gene>
<keyword evidence="2" id="KW-1185">Reference proteome</keyword>
<reference evidence="2" key="1">
    <citation type="journal article" date="2007" name="Nature">
        <title>The grapevine genome sequence suggests ancestral hexaploidization in major angiosperm phyla.</title>
        <authorList>
            <consortium name="The French-Italian Public Consortium for Grapevine Genome Characterization."/>
            <person name="Jaillon O."/>
            <person name="Aury J.-M."/>
            <person name="Noel B."/>
            <person name="Policriti A."/>
            <person name="Clepet C."/>
            <person name="Casagrande A."/>
            <person name="Choisne N."/>
            <person name="Aubourg S."/>
            <person name="Vitulo N."/>
            <person name="Jubin C."/>
            <person name="Vezzi A."/>
            <person name="Legeai F."/>
            <person name="Hugueney P."/>
            <person name="Dasilva C."/>
            <person name="Horner D."/>
            <person name="Mica E."/>
            <person name="Jublot D."/>
            <person name="Poulain J."/>
            <person name="Bruyere C."/>
            <person name="Billault A."/>
            <person name="Segurens B."/>
            <person name="Gouyvenoux M."/>
            <person name="Ugarte E."/>
            <person name="Cattonaro F."/>
            <person name="Anthouard V."/>
            <person name="Vico V."/>
            <person name="Del Fabbro C."/>
            <person name="Alaux M."/>
            <person name="Di Gaspero G."/>
            <person name="Dumas V."/>
            <person name="Felice N."/>
            <person name="Paillard S."/>
            <person name="Juman I."/>
            <person name="Moroldo M."/>
            <person name="Scalabrin S."/>
            <person name="Canaguier A."/>
            <person name="Le Clainche I."/>
            <person name="Malacrida G."/>
            <person name="Durand E."/>
            <person name="Pesole G."/>
            <person name="Laucou V."/>
            <person name="Chatelet P."/>
            <person name="Merdinoglu D."/>
            <person name="Delledonne M."/>
            <person name="Pezzotti M."/>
            <person name="Lecharny A."/>
            <person name="Scarpelli C."/>
            <person name="Artiguenave F."/>
            <person name="Pe M.E."/>
            <person name="Valle G."/>
            <person name="Morgante M."/>
            <person name="Caboche M."/>
            <person name="Adam-Blondon A.-F."/>
            <person name="Weissenbach J."/>
            <person name="Quetier F."/>
            <person name="Wincker P."/>
        </authorList>
    </citation>
    <scope>NUCLEOTIDE SEQUENCE [LARGE SCALE GENOMIC DNA]</scope>
    <source>
        <strain evidence="2">cv. Pinot noir / PN40024</strain>
    </source>
</reference>